<feature type="compositionally biased region" description="Basic and acidic residues" evidence="8">
    <location>
        <begin position="1733"/>
        <end position="1743"/>
    </location>
</feature>
<evidence type="ECO:0000313" key="11">
    <source>
        <dbReference type="Proteomes" id="UP001652642"/>
    </source>
</evidence>
<evidence type="ECO:0000259" key="9">
    <source>
        <dbReference type="PROSITE" id="PS50002"/>
    </source>
</evidence>
<dbReference type="InterPro" id="IPR035755">
    <property type="entry name" value="RIM-BP_SH3_3"/>
</dbReference>
<evidence type="ECO:0000256" key="6">
    <source>
        <dbReference type="PROSITE-ProRule" id="PRU00192"/>
    </source>
</evidence>
<feature type="compositionally biased region" description="Basic residues" evidence="8">
    <location>
        <begin position="1770"/>
        <end position="1782"/>
    </location>
</feature>
<feature type="compositionally biased region" description="Acidic residues" evidence="8">
    <location>
        <begin position="1433"/>
        <end position="1444"/>
    </location>
</feature>
<evidence type="ECO:0000256" key="4">
    <source>
        <dbReference type="ARBA" id="ARBA00022490"/>
    </source>
</evidence>
<dbReference type="PROSITE" id="PS50853">
    <property type="entry name" value="FN3"/>
    <property type="match status" value="2"/>
</dbReference>
<dbReference type="InterPro" id="IPR040325">
    <property type="entry name" value="RIMBP1/2/3"/>
</dbReference>
<dbReference type="CDD" id="cd12014">
    <property type="entry name" value="SH3_RIM-BP_1"/>
    <property type="match status" value="1"/>
</dbReference>
<dbReference type="PANTHER" id="PTHR14234:SF20">
    <property type="entry name" value="PERIPHERAL-TYPE BENZODIAZEPINE RECEPTOR-ASSOCIATED PROTEIN 1"/>
    <property type="match status" value="1"/>
</dbReference>
<proteinExistence type="inferred from homology"/>
<dbReference type="InterPro" id="IPR036116">
    <property type="entry name" value="FN3_sf"/>
</dbReference>
<dbReference type="PANTHER" id="PTHR14234">
    <property type="entry name" value="RIM BINDING PROTEIN-RELATED"/>
    <property type="match status" value="1"/>
</dbReference>
<dbReference type="InterPro" id="IPR003961">
    <property type="entry name" value="FN3_dom"/>
</dbReference>
<gene>
    <name evidence="12" type="primary">TSPOAP1</name>
</gene>
<feature type="coiled-coil region" evidence="7">
    <location>
        <begin position="459"/>
        <end position="539"/>
    </location>
</feature>
<keyword evidence="12" id="KW-0675">Receptor</keyword>
<dbReference type="CDD" id="cd00063">
    <property type="entry name" value="FN3"/>
    <property type="match status" value="2"/>
</dbReference>
<feature type="compositionally biased region" description="Low complexity" evidence="8">
    <location>
        <begin position="1785"/>
        <end position="1798"/>
    </location>
</feature>
<evidence type="ECO:0000256" key="3">
    <source>
        <dbReference type="ARBA" id="ARBA00022443"/>
    </source>
</evidence>
<feature type="region of interest" description="Disordered" evidence="8">
    <location>
        <begin position="1892"/>
        <end position="1951"/>
    </location>
</feature>
<dbReference type="CDD" id="cd12013">
    <property type="entry name" value="SH3_RIM-BP_3"/>
    <property type="match status" value="1"/>
</dbReference>
<dbReference type="InterPro" id="IPR013783">
    <property type="entry name" value="Ig-like_fold"/>
</dbReference>
<feature type="domain" description="SH3" evidence="9">
    <location>
        <begin position="691"/>
        <end position="758"/>
    </location>
</feature>
<dbReference type="InterPro" id="IPR057884">
    <property type="entry name" value="FN3_RIM-BP1/2/3"/>
</dbReference>
<feature type="coiled-coil region" evidence="7">
    <location>
        <begin position="203"/>
        <end position="230"/>
    </location>
</feature>
<feature type="domain" description="Fibronectin type-III" evidence="10">
    <location>
        <begin position="820"/>
        <end position="912"/>
    </location>
</feature>
<feature type="region of interest" description="Disordered" evidence="8">
    <location>
        <begin position="2018"/>
        <end position="2039"/>
    </location>
</feature>
<protein>
    <submittedName>
        <fullName evidence="12">Peripheral-type benzodiazepine receptor-associated protein 1</fullName>
    </submittedName>
</protein>
<feature type="compositionally biased region" description="Acidic residues" evidence="8">
    <location>
        <begin position="1360"/>
        <end position="1373"/>
    </location>
</feature>
<feature type="compositionally biased region" description="Basic and acidic residues" evidence="8">
    <location>
        <begin position="1892"/>
        <end position="1901"/>
    </location>
</feature>
<dbReference type="Pfam" id="PF07653">
    <property type="entry name" value="SH3_2"/>
    <property type="match status" value="2"/>
</dbReference>
<feature type="region of interest" description="Disordered" evidence="8">
    <location>
        <begin position="1600"/>
        <end position="1748"/>
    </location>
</feature>
<evidence type="ECO:0000256" key="7">
    <source>
        <dbReference type="SAM" id="Coils"/>
    </source>
</evidence>
<dbReference type="Proteomes" id="UP001652642">
    <property type="component" value="Chromosome 7"/>
</dbReference>
<dbReference type="InterPro" id="IPR035753">
    <property type="entry name" value="RIM-BP_SH3_2"/>
</dbReference>
<keyword evidence="3 6" id="KW-0728">SH3 domain</keyword>
<evidence type="ECO:0000256" key="5">
    <source>
        <dbReference type="ARBA" id="ARBA00022737"/>
    </source>
</evidence>
<dbReference type="SMART" id="SM00326">
    <property type="entry name" value="SH3"/>
    <property type="match status" value="3"/>
</dbReference>
<feature type="region of interest" description="Disordered" evidence="8">
    <location>
        <begin position="1175"/>
        <end position="1571"/>
    </location>
</feature>
<feature type="compositionally biased region" description="Pro residues" evidence="8">
    <location>
        <begin position="1448"/>
        <end position="1458"/>
    </location>
</feature>
<comment type="subcellular location">
    <subcellularLocation>
        <location evidence="1">Cytoplasm</location>
    </subcellularLocation>
</comment>
<evidence type="ECO:0000256" key="1">
    <source>
        <dbReference type="ARBA" id="ARBA00004496"/>
    </source>
</evidence>
<feature type="compositionally biased region" description="Low complexity" evidence="8">
    <location>
        <begin position="642"/>
        <end position="657"/>
    </location>
</feature>
<name>A0ABM5EMU1_9SAUR</name>
<feature type="compositionally biased region" description="Polar residues" evidence="8">
    <location>
        <begin position="57"/>
        <end position="71"/>
    </location>
</feature>
<feature type="compositionally biased region" description="Basic and acidic residues" evidence="8">
    <location>
        <begin position="1331"/>
        <end position="1341"/>
    </location>
</feature>
<evidence type="ECO:0000259" key="10">
    <source>
        <dbReference type="PROSITE" id="PS50853"/>
    </source>
</evidence>
<dbReference type="RefSeq" id="XP_072834465.1">
    <property type="nucleotide sequence ID" value="XM_072978364.1"/>
</dbReference>
<sequence>MKNQEEAQPSGEVACGSGHVLIGAPESDGQGLGAMPETESPPGDPGARPAPEDEVLSQGSSLCSSEATPESTGPCAAEGASWGQADPSPQYGVTYRCLLRQNQVLLTALEELQSRCASLKKENNLLRKTCFPETQEKVRHLKRKNAELAIIAKRLEERARKLQEANLKVVNASVVMKGSCAGLCKKALARQRATDLRDQATALLAKDKQIKALQQECQELQAKITSGKEISPPLLDFHHLLRESQKEVLRLQRQIALKNFKASTGSPCGRGSRDASGAPSVGLGPPMASRATTCPNGFSPPRGSRVREELSPATEAASKTALGVLHLTQRRVGDKSSFSVKKGVTAATPEIKHQIQQLESELRRKRKQCENLEYEVRKKHRRYAELEIQLQEVRSDNARLSEENASLHGQVEWLEKVESQNADLRLQVAVVTEERDSALQKTQELQTRLESIGQALKHMRDVAERRQHLEVEHEKALQALQKKQEEVRQLQQAQAEARKEHEGAVQLLEESLDCMQARVRELETQCQSHTEQFNFLTQEFKRYRLQTVKIGSPPSPPLAMPEVAFATCCASPPQLLEDIKEKGPERVSVSPSGSLKVQDEEGEGVSPVAPRQPSLVVPSVARSPDIHLPPVASKKAIKKLESQSSSSRSESIPTTSPKSCPTPEVDTASEMEELDIDSVSLIPEPENPSPVKLRVFLARYSYNPFDGPNENPEAELPLTAGEYIYVYGEMDEDGFFEGELMDGRRGLVPSNFVERVSDDDLVAFFPGELNDLSQSSPVERSFLSTSISSGEKSDYSIEEISASAGPSRLEGDLGGVSAAVPYPRKVSLIKQFRSSLLVGWEPPLLPAGSSEIQSYNVYVDAEIHQNVKAGSQTKAVLEKLDLKTRAYRVSVQSVSEKGTSDCLRCTFLVGRDFALAPSQLKVRSVGATSAEIVWVPSNSNFPHAIYLNGQPRDVAKAGVYWYAFHNLNPSTPYVARVEVRPQPGGWESPREQPLAAEIHFTTASAGSPDPPLDVRVEPGPTPGILVISWLPVTIDAEGSSNGVRVTGYAVYADGRKVIELTSPTAGSVLVEVSQLQILQACREVSVRTISLYGESADSVPAQIPSVLLEGARGSSPGLTSRLPSADRRTFSALPTSRASGSDLDSAAHLLVNKFSSEAKVGHEKGLNSLLAERSPNKLASQASDPSTDPKAGPPPREEADSHVTSTKDSATLPEVLHKGPGENSQEQLLAVRERERENPGSRISNPEMCPNCPAEQDLRVGSPERRAGNEASLQGAEMSSPDRLFVAGEDGADDGGQNERGAPDVANGSSGRAKLLKEIPRDDANVVMTRVKREGEKRLDPGNRPLNLLADHSRGSDLSDIIEEEEEDEEEEETRPSQWAALKGDPSKCPSGENGEKQQEPGDTDSDDEILERILEMPLPNNCRKALFSIPEVAEEEEEEEEDEAWGKPPPSHPASPPPEKKAGDTDLEEPHGPTRRMALSPPASPLRENIYQNLTEKMWPARGHPPPSRREDMGRPSPASRGWERDCMEQQTKPAGEWRGPRRSKEKVQWTRKQRSDANPERRAYQTRGGLYRAQSLKENLDIISSLGVQQISDLCLGARPRPHQASPRRTTVQEPGGEAFRGVSRGLSPESMEISIEYDSDDDLTVTSTAASQPSSDGRADGSPTDCEEGWSDCSGSVPSSGPRELKRCSSWEEESAEWSGSPVGSPGLRRRIASEERSRSLERSPALWRAVHERPGREGARAPSLHTWAATGDGFLESLSSATWRAPTRRGRRLRRKRREAAAAGDRSSAGAWRSPSPETMDEEDSSRLFVALFDFDPISMSPNPDAAEEELPFQEGQVLKVYGHKDADGFYRGECGGRIGYIPCNMVSEIQVDSERARQELLQEGRLSADRLEEHPENSTFSPPAQRPRARPPKPRRSKKVGQKRKEDAVPNFGADDIWEPSSEEETPRTMVAIFDYNPAESSPNADTEAELTFCAGDLVTILGSMDDDGFYYAEIRGQKGLVPSNFLEAVASEDVGPLDESSLGRQHVRKRRVQ</sequence>
<feature type="coiled-coil region" evidence="7">
    <location>
        <begin position="348"/>
        <end position="434"/>
    </location>
</feature>
<dbReference type="InterPro" id="IPR036028">
    <property type="entry name" value="SH3-like_dom_sf"/>
</dbReference>
<feature type="coiled-coil region" evidence="7">
    <location>
        <begin position="95"/>
        <end position="172"/>
    </location>
</feature>
<keyword evidence="4" id="KW-0963">Cytoplasm</keyword>
<evidence type="ECO:0000313" key="12">
    <source>
        <dbReference type="RefSeq" id="XP_072834465.1"/>
    </source>
</evidence>
<dbReference type="Pfam" id="PF14604">
    <property type="entry name" value="SH3_9"/>
    <property type="match status" value="1"/>
</dbReference>
<feature type="region of interest" description="Disordered" evidence="8">
    <location>
        <begin position="581"/>
        <end position="665"/>
    </location>
</feature>
<feature type="compositionally biased region" description="Basic and acidic residues" evidence="8">
    <location>
        <begin position="1256"/>
        <end position="1268"/>
    </location>
</feature>
<dbReference type="Pfam" id="PF25523">
    <property type="entry name" value="Ig_RIMBP2"/>
    <property type="match status" value="2"/>
</dbReference>
<evidence type="ECO:0000256" key="2">
    <source>
        <dbReference type="ARBA" id="ARBA00010749"/>
    </source>
</evidence>
<feature type="region of interest" description="Disordered" evidence="8">
    <location>
        <begin position="1"/>
        <end position="83"/>
    </location>
</feature>
<dbReference type="SUPFAM" id="SSF50044">
    <property type="entry name" value="SH3-domain"/>
    <property type="match status" value="3"/>
</dbReference>
<dbReference type="CDD" id="cd12012">
    <property type="entry name" value="SH3_RIM-BP_2"/>
    <property type="match status" value="1"/>
</dbReference>
<feature type="domain" description="SH3" evidence="9">
    <location>
        <begin position="1808"/>
        <end position="1876"/>
    </location>
</feature>
<feature type="domain" description="Fibronectin type-III" evidence="10">
    <location>
        <begin position="916"/>
        <end position="1005"/>
    </location>
</feature>
<dbReference type="Pfam" id="PF25566">
    <property type="entry name" value="RIMB1_N"/>
    <property type="match status" value="1"/>
</dbReference>
<feature type="compositionally biased region" description="Basic and acidic residues" evidence="8">
    <location>
        <begin position="1715"/>
        <end position="1725"/>
    </location>
</feature>
<dbReference type="InterPro" id="IPR057950">
    <property type="entry name" value="RIMB1/RIM3A-C-like_N"/>
</dbReference>
<keyword evidence="5" id="KW-0677">Repeat</keyword>
<feature type="compositionally biased region" description="Polar residues" evidence="8">
    <location>
        <begin position="1647"/>
        <end position="1658"/>
    </location>
</feature>
<dbReference type="SMART" id="SM00060">
    <property type="entry name" value="FN3"/>
    <property type="match status" value="3"/>
</dbReference>
<accession>A0ABM5EMU1</accession>
<feature type="compositionally biased region" description="Polar residues" evidence="8">
    <location>
        <begin position="1177"/>
        <end position="1186"/>
    </location>
</feature>
<keyword evidence="7" id="KW-0175">Coiled coil</keyword>
<dbReference type="Gene3D" id="2.60.40.10">
    <property type="entry name" value="Immunoglobulins"/>
    <property type="match status" value="2"/>
</dbReference>
<feature type="compositionally biased region" description="Basic residues" evidence="8">
    <location>
        <begin position="1912"/>
        <end position="1927"/>
    </location>
</feature>
<feature type="compositionally biased region" description="Basic and acidic residues" evidence="8">
    <location>
        <begin position="1547"/>
        <end position="1565"/>
    </location>
</feature>
<feature type="domain" description="SH3" evidence="9">
    <location>
        <begin position="1950"/>
        <end position="2017"/>
    </location>
</feature>
<feature type="region of interest" description="Disordered" evidence="8">
    <location>
        <begin position="263"/>
        <end position="315"/>
    </location>
</feature>
<reference evidence="12" key="1">
    <citation type="submission" date="2025-08" db="UniProtKB">
        <authorList>
            <consortium name="RefSeq"/>
        </authorList>
    </citation>
    <scope>IDENTIFICATION</scope>
</reference>
<feature type="compositionally biased region" description="Basic and acidic residues" evidence="8">
    <location>
        <begin position="1459"/>
        <end position="1473"/>
    </location>
</feature>
<dbReference type="PROSITE" id="PS50002">
    <property type="entry name" value="SH3"/>
    <property type="match status" value="3"/>
</dbReference>
<feature type="compositionally biased region" description="Basic and acidic residues" evidence="8">
    <location>
        <begin position="1315"/>
        <end position="1324"/>
    </location>
</feature>
<dbReference type="InterPro" id="IPR001452">
    <property type="entry name" value="SH3_domain"/>
</dbReference>
<dbReference type="GeneID" id="110084524"/>
<feature type="region of interest" description="Disordered" evidence="8">
    <location>
        <begin position="1770"/>
        <end position="1808"/>
    </location>
</feature>
<comment type="similarity">
    <text evidence="2">Belongs to the RIMBP family.</text>
</comment>
<evidence type="ECO:0000256" key="8">
    <source>
        <dbReference type="SAM" id="MobiDB-lite"/>
    </source>
</evidence>
<keyword evidence="11" id="KW-1185">Reference proteome</keyword>
<dbReference type="Gene3D" id="2.30.30.40">
    <property type="entry name" value="SH3 Domains"/>
    <property type="match status" value="3"/>
</dbReference>
<organism evidence="11 12">
    <name type="scientific">Pogona vitticeps</name>
    <name type="common">central bearded dragon</name>
    <dbReference type="NCBI Taxonomy" id="103695"/>
    <lineage>
        <taxon>Eukaryota</taxon>
        <taxon>Metazoa</taxon>
        <taxon>Chordata</taxon>
        <taxon>Craniata</taxon>
        <taxon>Vertebrata</taxon>
        <taxon>Euteleostomi</taxon>
        <taxon>Lepidosauria</taxon>
        <taxon>Squamata</taxon>
        <taxon>Bifurcata</taxon>
        <taxon>Unidentata</taxon>
        <taxon>Episquamata</taxon>
        <taxon>Toxicofera</taxon>
        <taxon>Iguania</taxon>
        <taxon>Acrodonta</taxon>
        <taxon>Agamidae</taxon>
        <taxon>Amphibolurinae</taxon>
        <taxon>Pogona</taxon>
    </lineage>
</organism>
<dbReference type="SUPFAM" id="SSF49265">
    <property type="entry name" value="Fibronectin type III"/>
    <property type="match status" value="2"/>
</dbReference>